<feature type="domain" description="Thioredoxin" evidence="14">
    <location>
        <begin position="2"/>
        <end position="154"/>
    </location>
</feature>
<feature type="active site" description="Cysteine sulfenic acid (-SOH) intermediate; for peroxidase activity" evidence="13">
    <location>
        <position position="45"/>
    </location>
</feature>
<evidence type="ECO:0000256" key="8">
    <source>
        <dbReference type="ARBA" id="ARBA00023284"/>
    </source>
</evidence>
<dbReference type="SUPFAM" id="SSF52833">
    <property type="entry name" value="Thioredoxin-like"/>
    <property type="match status" value="1"/>
</dbReference>
<evidence type="ECO:0000256" key="13">
    <source>
        <dbReference type="PIRSR" id="PIRSR000239-1"/>
    </source>
</evidence>
<evidence type="ECO:0000256" key="10">
    <source>
        <dbReference type="ARBA" id="ARBA00038489"/>
    </source>
</evidence>
<evidence type="ECO:0000313" key="16">
    <source>
        <dbReference type="Proteomes" id="UP000240010"/>
    </source>
</evidence>
<dbReference type="GO" id="GO:0008379">
    <property type="term" value="F:thioredoxin peroxidase activity"/>
    <property type="evidence" value="ECO:0007669"/>
    <property type="project" value="TreeGrafter"/>
</dbReference>
<organism evidence="15 16">
    <name type="scientific">Methylobacter tundripaludum</name>
    <dbReference type="NCBI Taxonomy" id="173365"/>
    <lineage>
        <taxon>Bacteria</taxon>
        <taxon>Pseudomonadati</taxon>
        <taxon>Pseudomonadota</taxon>
        <taxon>Gammaproteobacteria</taxon>
        <taxon>Methylococcales</taxon>
        <taxon>Methylococcaceae</taxon>
        <taxon>Methylobacter</taxon>
    </lineage>
</organism>
<reference evidence="15 16" key="1">
    <citation type="submission" date="2018-02" db="EMBL/GenBank/DDBJ databases">
        <title>Subsurface microbial communities from deep shales in Ohio and West Virginia, USA.</title>
        <authorList>
            <person name="Wrighton K."/>
        </authorList>
    </citation>
    <scope>NUCLEOTIDE SEQUENCE [LARGE SCALE GENOMIC DNA]</scope>
    <source>
        <strain evidence="15 16">OWC-DMM</strain>
    </source>
</reference>
<dbReference type="InterPro" id="IPR036249">
    <property type="entry name" value="Thioredoxin-like_sf"/>
</dbReference>
<comment type="subunit">
    <text evidence="2">Monomer.</text>
</comment>
<evidence type="ECO:0000256" key="6">
    <source>
        <dbReference type="ARBA" id="ARBA00023002"/>
    </source>
</evidence>
<comment type="catalytic activity">
    <reaction evidence="12">
        <text>a hydroperoxide + [thioredoxin]-dithiol = an alcohol + [thioredoxin]-disulfide + H2O</text>
        <dbReference type="Rhea" id="RHEA:62620"/>
        <dbReference type="Rhea" id="RHEA-COMP:10698"/>
        <dbReference type="Rhea" id="RHEA-COMP:10700"/>
        <dbReference type="ChEBI" id="CHEBI:15377"/>
        <dbReference type="ChEBI" id="CHEBI:29950"/>
        <dbReference type="ChEBI" id="CHEBI:30879"/>
        <dbReference type="ChEBI" id="CHEBI:35924"/>
        <dbReference type="ChEBI" id="CHEBI:50058"/>
        <dbReference type="EC" id="1.11.1.24"/>
    </reaction>
</comment>
<dbReference type="GO" id="GO:0005737">
    <property type="term" value="C:cytoplasm"/>
    <property type="evidence" value="ECO:0007669"/>
    <property type="project" value="TreeGrafter"/>
</dbReference>
<comment type="function">
    <text evidence="1">Thiol-specific peroxidase that catalyzes the reduction of hydrogen peroxide and organic hydroperoxides to water and alcohols, respectively. Plays a role in cell protection against oxidative stress by detoxifying peroxides and as sensor of hydrogen peroxide-mediated signaling events.</text>
</comment>
<dbReference type="InterPro" id="IPR013766">
    <property type="entry name" value="Thioredoxin_domain"/>
</dbReference>
<evidence type="ECO:0000256" key="3">
    <source>
        <dbReference type="ARBA" id="ARBA00013017"/>
    </source>
</evidence>
<dbReference type="PIRSF" id="PIRSF000239">
    <property type="entry name" value="AHPC"/>
    <property type="match status" value="1"/>
</dbReference>
<dbReference type="GO" id="GO:0045454">
    <property type="term" value="P:cell redox homeostasis"/>
    <property type="evidence" value="ECO:0007669"/>
    <property type="project" value="TreeGrafter"/>
</dbReference>
<evidence type="ECO:0000313" key="15">
    <source>
        <dbReference type="EMBL" id="PPK73416.1"/>
    </source>
</evidence>
<dbReference type="AlphaFoldDB" id="A0A2S6H7P0"/>
<dbReference type="PROSITE" id="PS51352">
    <property type="entry name" value="THIOREDOXIN_2"/>
    <property type="match status" value="1"/>
</dbReference>
<gene>
    <name evidence="15" type="ORF">B0F87_11412</name>
</gene>
<dbReference type="FunFam" id="3.40.30.10:FF:000007">
    <property type="entry name" value="Thioredoxin-dependent thiol peroxidase"/>
    <property type="match status" value="1"/>
</dbReference>
<dbReference type="CDD" id="cd03017">
    <property type="entry name" value="PRX_BCP"/>
    <property type="match status" value="1"/>
</dbReference>
<dbReference type="EC" id="1.11.1.24" evidence="3"/>
<keyword evidence="4" id="KW-0575">Peroxidase</keyword>
<evidence type="ECO:0000256" key="9">
    <source>
        <dbReference type="ARBA" id="ARBA00032824"/>
    </source>
</evidence>
<comment type="similarity">
    <text evidence="10">Belongs to the peroxiredoxin family. BCP/PrxQ subfamily.</text>
</comment>
<evidence type="ECO:0000256" key="2">
    <source>
        <dbReference type="ARBA" id="ARBA00011245"/>
    </source>
</evidence>
<proteinExistence type="inferred from homology"/>
<evidence type="ECO:0000256" key="4">
    <source>
        <dbReference type="ARBA" id="ARBA00022559"/>
    </source>
</evidence>
<keyword evidence="5" id="KW-0049">Antioxidant</keyword>
<dbReference type="EMBL" id="PTIZ01000014">
    <property type="protein sequence ID" value="PPK73416.1"/>
    <property type="molecule type" value="Genomic_DNA"/>
</dbReference>
<sequence length="154" mass="16996">MLEKHQKAPLFSSKNQFNESVNLSDYLGKKNVVLYFYPKDDTPGCTIEANQFTQLAGEFAKADTVVIGVSKDSCASHTDFIKKFDLKVDLLADVDGELCESYGVWQEREKNGVKSMAILRSTFIINKAGVLVDAAYGVTPEGHAQDVLDKAKNL</sequence>
<dbReference type="GO" id="GO:0034599">
    <property type="term" value="P:cellular response to oxidative stress"/>
    <property type="evidence" value="ECO:0007669"/>
    <property type="project" value="TreeGrafter"/>
</dbReference>
<evidence type="ECO:0000256" key="7">
    <source>
        <dbReference type="ARBA" id="ARBA00023157"/>
    </source>
</evidence>
<dbReference type="InterPro" id="IPR000866">
    <property type="entry name" value="AhpC/TSA"/>
</dbReference>
<dbReference type="Pfam" id="PF00578">
    <property type="entry name" value="AhpC-TSA"/>
    <property type="match status" value="1"/>
</dbReference>
<keyword evidence="6" id="KW-0560">Oxidoreductase</keyword>
<dbReference type="InterPro" id="IPR050924">
    <property type="entry name" value="Peroxiredoxin_BCP/PrxQ"/>
</dbReference>
<protein>
    <recommendedName>
        <fullName evidence="3">thioredoxin-dependent peroxiredoxin</fullName>
        <ecNumber evidence="3">1.11.1.24</ecNumber>
    </recommendedName>
    <alternativeName>
        <fullName evidence="9">Thioredoxin peroxidase</fullName>
    </alternativeName>
    <alternativeName>
        <fullName evidence="11">Thioredoxin-dependent peroxiredoxin Bcp</fullName>
    </alternativeName>
</protein>
<comment type="caution">
    <text evidence="15">The sequence shown here is derived from an EMBL/GenBank/DDBJ whole genome shotgun (WGS) entry which is preliminary data.</text>
</comment>
<evidence type="ECO:0000256" key="5">
    <source>
        <dbReference type="ARBA" id="ARBA00022862"/>
    </source>
</evidence>
<name>A0A2S6H7P0_9GAMM</name>
<keyword evidence="7" id="KW-1015">Disulfide bond</keyword>
<evidence type="ECO:0000259" key="14">
    <source>
        <dbReference type="PROSITE" id="PS51352"/>
    </source>
</evidence>
<keyword evidence="8" id="KW-0676">Redox-active center</keyword>
<evidence type="ECO:0000256" key="12">
    <source>
        <dbReference type="ARBA" id="ARBA00049091"/>
    </source>
</evidence>
<accession>A0A2S6H7P0</accession>
<evidence type="ECO:0000256" key="11">
    <source>
        <dbReference type="ARBA" id="ARBA00042639"/>
    </source>
</evidence>
<dbReference type="PANTHER" id="PTHR42801:SF4">
    <property type="entry name" value="AHPC_TSA FAMILY PROTEIN"/>
    <property type="match status" value="1"/>
</dbReference>
<evidence type="ECO:0000256" key="1">
    <source>
        <dbReference type="ARBA" id="ARBA00003330"/>
    </source>
</evidence>
<dbReference type="RefSeq" id="WP_104430235.1">
    <property type="nucleotide sequence ID" value="NZ_PTIZ01000014.1"/>
</dbReference>
<dbReference type="Gene3D" id="3.40.30.10">
    <property type="entry name" value="Glutaredoxin"/>
    <property type="match status" value="1"/>
</dbReference>
<dbReference type="InterPro" id="IPR024706">
    <property type="entry name" value="Peroxiredoxin_AhpC-typ"/>
</dbReference>
<dbReference type="PANTHER" id="PTHR42801">
    <property type="entry name" value="THIOREDOXIN-DEPENDENT PEROXIDE REDUCTASE"/>
    <property type="match status" value="1"/>
</dbReference>
<dbReference type="Proteomes" id="UP000240010">
    <property type="component" value="Unassembled WGS sequence"/>
</dbReference>